<dbReference type="OrthoDB" id="10253098at2759"/>
<dbReference type="InterPro" id="IPR017380">
    <property type="entry name" value="Hist_AcTrfase_B-typ_cat-su"/>
</dbReference>
<dbReference type="RefSeq" id="XP_014145717.1">
    <property type="nucleotide sequence ID" value="XM_014290242.1"/>
</dbReference>
<dbReference type="EMBL" id="KQ248081">
    <property type="protein sequence ID" value="KNC71815.1"/>
    <property type="molecule type" value="Genomic_DNA"/>
</dbReference>
<reference evidence="1 2" key="1">
    <citation type="submission" date="2011-02" db="EMBL/GenBank/DDBJ databases">
        <title>The Genome Sequence of Sphaeroforma arctica JP610.</title>
        <authorList>
            <consortium name="The Broad Institute Genome Sequencing Platform"/>
            <person name="Russ C."/>
            <person name="Cuomo C."/>
            <person name="Young S.K."/>
            <person name="Zeng Q."/>
            <person name="Gargeya S."/>
            <person name="Alvarado L."/>
            <person name="Berlin A."/>
            <person name="Chapman S.B."/>
            <person name="Chen Z."/>
            <person name="Freedman E."/>
            <person name="Gellesch M."/>
            <person name="Goldberg J."/>
            <person name="Griggs A."/>
            <person name="Gujja S."/>
            <person name="Heilman E."/>
            <person name="Heiman D."/>
            <person name="Howarth C."/>
            <person name="Mehta T."/>
            <person name="Neiman D."/>
            <person name="Pearson M."/>
            <person name="Roberts A."/>
            <person name="Saif S."/>
            <person name="Shea T."/>
            <person name="Shenoy N."/>
            <person name="Sisk P."/>
            <person name="Stolte C."/>
            <person name="Sykes S."/>
            <person name="White J."/>
            <person name="Yandava C."/>
            <person name="Burger G."/>
            <person name="Gray M.W."/>
            <person name="Holland P.W.H."/>
            <person name="King N."/>
            <person name="Lang F.B.F."/>
            <person name="Roger A.J."/>
            <person name="Ruiz-Trillo I."/>
            <person name="Haas B."/>
            <person name="Nusbaum C."/>
            <person name="Birren B."/>
        </authorList>
    </citation>
    <scope>NUCLEOTIDE SEQUENCE [LARGE SCALE GENOMIC DNA]</scope>
    <source>
        <strain evidence="1 2">JP610</strain>
    </source>
</reference>
<sequence>QATPDAPGIHELHCRMHTFVMMFIDAASFVDATDERWRFYMLFKTQTSSDGTTSYEFAGFSTLYNFYAYPHHIRPRTSQFLLLPSFQRQGHGGVY</sequence>
<dbReference type="GO" id="GO:0004402">
    <property type="term" value="F:histone acetyltransferase activity"/>
    <property type="evidence" value="ECO:0007669"/>
    <property type="project" value="InterPro"/>
</dbReference>
<dbReference type="GO" id="GO:0000781">
    <property type="term" value="C:chromosome, telomeric region"/>
    <property type="evidence" value="ECO:0007669"/>
    <property type="project" value="GOC"/>
</dbReference>
<name>A0A0L0F522_9EUKA</name>
<feature type="non-terminal residue" evidence="1">
    <location>
        <position position="1"/>
    </location>
</feature>
<dbReference type="InterPro" id="IPR016181">
    <property type="entry name" value="Acyl_CoA_acyltransferase"/>
</dbReference>
<gene>
    <name evidence="1" type="ORF">SARC_15641</name>
</gene>
<evidence type="ECO:0008006" key="3">
    <source>
        <dbReference type="Google" id="ProtNLM"/>
    </source>
</evidence>
<dbReference type="SUPFAM" id="SSF55729">
    <property type="entry name" value="Acyl-CoA N-acyltransferases (Nat)"/>
    <property type="match status" value="1"/>
</dbReference>
<evidence type="ECO:0000313" key="2">
    <source>
        <dbReference type="Proteomes" id="UP000054560"/>
    </source>
</evidence>
<dbReference type="AlphaFoldDB" id="A0A0L0F522"/>
<dbReference type="Proteomes" id="UP000054560">
    <property type="component" value="Unassembled WGS sequence"/>
</dbReference>
<evidence type="ECO:0000313" key="1">
    <source>
        <dbReference type="EMBL" id="KNC71815.1"/>
    </source>
</evidence>
<protein>
    <recommendedName>
        <fullName evidence="3">Histone acetyltransferase</fullName>
    </recommendedName>
</protein>
<dbReference type="GO" id="GO:0005634">
    <property type="term" value="C:nucleus"/>
    <property type="evidence" value="ECO:0007669"/>
    <property type="project" value="InterPro"/>
</dbReference>
<dbReference type="STRING" id="667725.A0A0L0F522"/>
<dbReference type="PANTHER" id="PTHR12046">
    <property type="entry name" value="HISTONE ACETYLTRANSFERASE TYPE B CATALYTIC SUBUNIT"/>
    <property type="match status" value="1"/>
</dbReference>
<dbReference type="Gene3D" id="3.40.630.30">
    <property type="match status" value="1"/>
</dbReference>
<dbReference type="GeneID" id="25916145"/>
<organism evidence="1 2">
    <name type="scientific">Sphaeroforma arctica JP610</name>
    <dbReference type="NCBI Taxonomy" id="667725"/>
    <lineage>
        <taxon>Eukaryota</taxon>
        <taxon>Ichthyosporea</taxon>
        <taxon>Ichthyophonida</taxon>
        <taxon>Sphaeroforma</taxon>
    </lineage>
</organism>
<dbReference type="eggNOG" id="KOG2696">
    <property type="taxonomic scope" value="Eukaryota"/>
</dbReference>
<dbReference type="GO" id="GO:0031509">
    <property type="term" value="P:subtelomeric heterochromatin formation"/>
    <property type="evidence" value="ECO:0007669"/>
    <property type="project" value="InterPro"/>
</dbReference>
<proteinExistence type="predicted"/>
<keyword evidence="2" id="KW-1185">Reference proteome</keyword>
<accession>A0A0L0F522</accession>